<dbReference type="RefSeq" id="WP_203897789.1">
    <property type="nucleotide sequence ID" value="NZ_BOPF01000003.1"/>
</dbReference>
<dbReference type="PROSITE" id="PS51318">
    <property type="entry name" value="TAT"/>
    <property type="match status" value="1"/>
</dbReference>
<sequence length="95" mass="10025">MSRFRHGRSGIQLSRRQAITAATIGVGLTAGTAVGVASAFDTPLRNPGGGDDAEQVVVRVRNAAAGTIEIFAGAQRIEVRDKDLANRLLKAARKR</sequence>
<dbReference type="InterPro" id="IPR006311">
    <property type="entry name" value="TAT_signal"/>
</dbReference>
<dbReference type="Proteomes" id="UP000619260">
    <property type="component" value="Unassembled WGS sequence"/>
</dbReference>
<evidence type="ECO:0000313" key="1">
    <source>
        <dbReference type="EMBL" id="GIJ44224.1"/>
    </source>
</evidence>
<comment type="caution">
    <text evidence="1">The sequence shown here is derived from an EMBL/GenBank/DDBJ whole genome shotgun (WGS) entry which is preliminary data.</text>
</comment>
<evidence type="ECO:0000313" key="2">
    <source>
        <dbReference type="Proteomes" id="UP000619260"/>
    </source>
</evidence>
<name>A0A8J3YFI9_9ACTN</name>
<gene>
    <name evidence="1" type="ORF">Val02_11100</name>
</gene>
<protein>
    <submittedName>
        <fullName evidence="1">Uncharacterized protein</fullName>
    </submittedName>
</protein>
<accession>A0A8J3YFI9</accession>
<dbReference type="AlphaFoldDB" id="A0A8J3YFI9"/>
<keyword evidence="2" id="KW-1185">Reference proteome</keyword>
<dbReference type="EMBL" id="BOPF01000003">
    <property type="protein sequence ID" value="GIJ44224.1"/>
    <property type="molecule type" value="Genomic_DNA"/>
</dbReference>
<reference evidence="1" key="1">
    <citation type="submission" date="2021-01" db="EMBL/GenBank/DDBJ databases">
        <title>Whole genome shotgun sequence of Virgisporangium aliadipatigenens NBRC 105644.</title>
        <authorList>
            <person name="Komaki H."/>
            <person name="Tamura T."/>
        </authorList>
    </citation>
    <scope>NUCLEOTIDE SEQUENCE</scope>
    <source>
        <strain evidence="1">NBRC 105644</strain>
    </source>
</reference>
<proteinExistence type="predicted"/>
<organism evidence="1 2">
    <name type="scientific">Virgisporangium aliadipatigenens</name>
    <dbReference type="NCBI Taxonomy" id="741659"/>
    <lineage>
        <taxon>Bacteria</taxon>
        <taxon>Bacillati</taxon>
        <taxon>Actinomycetota</taxon>
        <taxon>Actinomycetes</taxon>
        <taxon>Micromonosporales</taxon>
        <taxon>Micromonosporaceae</taxon>
        <taxon>Virgisporangium</taxon>
    </lineage>
</organism>